<reference evidence="2 3" key="1">
    <citation type="submission" date="2020-06" db="EMBL/GenBank/DDBJ databases">
        <authorList>
            <person name="Li R."/>
            <person name="Bekaert M."/>
        </authorList>
    </citation>
    <scope>NUCLEOTIDE SEQUENCE [LARGE SCALE GENOMIC DNA]</scope>
    <source>
        <strain evidence="3">wild</strain>
    </source>
</reference>
<dbReference type="OrthoDB" id="10033767at2759"/>
<evidence type="ECO:0000256" key="1">
    <source>
        <dbReference type="SAM" id="MobiDB-lite"/>
    </source>
</evidence>
<sequence length="194" mass="22655">MNSYASYLDEKNADQQKRQKLNHPPRQVGDHAWLEVKPGCEAVNPKYSLLDQAMWNLQLHQYLCFNEEQHYAGPFISSSDKYHFFERPSLSFSICMLSYCPGGSLGKIVYLWKVPDYMTTSEIIKSSLFIYERLKPRLPEFHTRKMRSDFISRYSNLSHTCIPKHILCSIYTDLTLDFTAMQNPAIDTRVQQAI</sequence>
<organism evidence="2 3">
    <name type="scientific">Mytilus coruscus</name>
    <name type="common">Sea mussel</name>
    <dbReference type="NCBI Taxonomy" id="42192"/>
    <lineage>
        <taxon>Eukaryota</taxon>
        <taxon>Metazoa</taxon>
        <taxon>Spiralia</taxon>
        <taxon>Lophotrochozoa</taxon>
        <taxon>Mollusca</taxon>
        <taxon>Bivalvia</taxon>
        <taxon>Autobranchia</taxon>
        <taxon>Pteriomorphia</taxon>
        <taxon>Mytilida</taxon>
        <taxon>Mytiloidea</taxon>
        <taxon>Mytilidae</taxon>
        <taxon>Mytilinae</taxon>
        <taxon>Mytilus</taxon>
    </lineage>
</organism>
<accession>A0A6J8EVI0</accession>
<protein>
    <submittedName>
        <fullName evidence="2">Uncharacterized protein</fullName>
    </submittedName>
</protein>
<evidence type="ECO:0000313" key="3">
    <source>
        <dbReference type="Proteomes" id="UP000507470"/>
    </source>
</evidence>
<gene>
    <name evidence="2" type="ORF">MCOR_55824</name>
</gene>
<name>A0A6J8EVI0_MYTCO</name>
<evidence type="ECO:0000313" key="2">
    <source>
        <dbReference type="EMBL" id="CAC5423863.1"/>
    </source>
</evidence>
<feature type="region of interest" description="Disordered" evidence="1">
    <location>
        <begin position="1"/>
        <end position="25"/>
    </location>
</feature>
<dbReference type="EMBL" id="CACVKT020009897">
    <property type="protein sequence ID" value="CAC5423863.1"/>
    <property type="molecule type" value="Genomic_DNA"/>
</dbReference>
<dbReference type="Proteomes" id="UP000507470">
    <property type="component" value="Unassembled WGS sequence"/>
</dbReference>
<proteinExistence type="predicted"/>
<keyword evidence="3" id="KW-1185">Reference proteome</keyword>
<dbReference type="AlphaFoldDB" id="A0A6J8EVI0"/>
<feature type="compositionally biased region" description="Basic and acidic residues" evidence="1">
    <location>
        <begin position="8"/>
        <end position="17"/>
    </location>
</feature>